<dbReference type="GO" id="GO:0005524">
    <property type="term" value="F:ATP binding"/>
    <property type="evidence" value="ECO:0007669"/>
    <property type="project" value="InterPro"/>
</dbReference>
<dbReference type="EMBL" id="LK032444">
    <property type="protein sequence ID" value="CDY39288.1"/>
    <property type="molecule type" value="Genomic_DNA"/>
</dbReference>
<protein>
    <submittedName>
        <fullName evidence="3">(rape) hypothetical protein</fullName>
    </submittedName>
    <submittedName>
        <fullName evidence="4">BnaC06g27030D protein</fullName>
    </submittedName>
</protein>
<dbReference type="PANTHER" id="PTHR43023:SF3">
    <property type="entry name" value="PROTEIN TRIGALACTOSYLDIACYLGLYCEROL 3, CHLOROPLASTIC"/>
    <property type="match status" value="1"/>
</dbReference>
<sequence length="198" mass="22186">MKKDAKIQNLSKSGEGGLLREPENDSDILIKCRDAYKSFGDKHILKGVVTIKIVYIVESLYINCYLFSAEEFHMRLIFIFCLTNYFCTHIRHGEAVGVIGPFGTGKSTILKIMAGLLASDKGEVYIRGKKRAGLISDEEISGFVCVSNGFLVFQSAALFYSLTVRENVGFLHYESSKMSENQISELVTQTLQYTRKAL</sequence>
<dbReference type="Pfam" id="PF00005">
    <property type="entry name" value="ABC_tran"/>
    <property type="match status" value="1"/>
</dbReference>
<gene>
    <name evidence="4" type="primary">BnaC06g27030D</name>
    <name evidence="3" type="ORF">DARMORV10_C06P39030.1</name>
    <name evidence="4" type="ORF">GSBRNA2T00067526001</name>
</gene>
<dbReference type="Gene3D" id="3.40.50.300">
    <property type="entry name" value="P-loop containing nucleotide triphosphate hydrolases"/>
    <property type="match status" value="1"/>
</dbReference>
<dbReference type="EMBL" id="HG994370">
    <property type="protein sequence ID" value="CAF2062512.1"/>
    <property type="molecule type" value="Genomic_DNA"/>
</dbReference>
<organism evidence="4 5">
    <name type="scientific">Brassica napus</name>
    <name type="common">Rape</name>
    <dbReference type="NCBI Taxonomy" id="3708"/>
    <lineage>
        <taxon>Eukaryota</taxon>
        <taxon>Viridiplantae</taxon>
        <taxon>Streptophyta</taxon>
        <taxon>Embryophyta</taxon>
        <taxon>Tracheophyta</taxon>
        <taxon>Spermatophyta</taxon>
        <taxon>Magnoliopsida</taxon>
        <taxon>eudicotyledons</taxon>
        <taxon>Gunneridae</taxon>
        <taxon>Pentapetalae</taxon>
        <taxon>rosids</taxon>
        <taxon>malvids</taxon>
        <taxon>Brassicales</taxon>
        <taxon>Brassicaceae</taxon>
        <taxon>Brassiceae</taxon>
        <taxon>Brassica</taxon>
    </lineage>
</organism>
<evidence type="ECO:0000259" key="2">
    <source>
        <dbReference type="Pfam" id="PF00005"/>
    </source>
</evidence>
<dbReference type="PaxDb" id="3708-A0A078HRA2"/>
<dbReference type="Proteomes" id="UP000028999">
    <property type="component" value="Unassembled WGS sequence"/>
</dbReference>
<name>A0A078HRA2_BRANA</name>
<dbReference type="InterPro" id="IPR027417">
    <property type="entry name" value="P-loop_NTPase"/>
</dbReference>
<dbReference type="SUPFAM" id="SSF52540">
    <property type="entry name" value="P-loop containing nucleoside triphosphate hydrolases"/>
    <property type="match status" value="1"/>
</dbReference>
<dbReference type="Proteomes" id="UP001295469">
    <property type="component" value="Chromosome C06"/>
</dbReference>
<dbReference type="AlphaFoldDB" id="A0A078HRA2"/>
<proteinExistence type="predicted"/>
<keyword evidence="1" id="KW-0813">Transport</keyword>
<reference evidence="4 5" key="1">
    <citation type="journal article" date="2014" name="Science">
        <title>Plant genetics. Early allopolyploid evolution in the post-Neolithic Brassica napus oilseed genome.</title>
        <authorList>
            <person name="Chalhoub B."/>
            <person name="Denoeud F."/>
            <person name="Liu S."/>
            <person name="Parkin I.A."/>
            <person name="Tang H."/>
            <person name="Wang X."/>
            <person name="Chiquet J."/>
            <person name="Belcram H."/>
            <person name="Tong C."/>
            <person name="Samans B."/>
            <person name="Correa M."/>
            <person name="Da Silva C."/>
            <person name="Just J."/>
            <person name="Falentin C."/>
            <person name="Koh C.S."/>
            <person name="Le Clainche I."/>
            <person name="Bernard M."/>
            <person name="Bento P."/>
            <person name="Noel B."/>
            <person name="Labadie K."/>
            <person name="Alberti A."/>
            <person name="Charles M."/>
            <person name="Arnaud D."/>
            <person name="Guo H."/>
            <person name="Daviaud C."/>
            <person name="Alamery S."/>
            <person name="Jabbari K."/>
            <person name="Zhao M."/>
            <person name="Edger P.P."/>
            <person name="Chelaifa H."/>
            <person name="Tack D."/>
            <person name="Lassalle G."/>
            <person name="Mestiri I."/>
            <person name="Schnel N."/>
            <person name="Le Paslier M.C."/>
            <person name="Fan G."/>
            <person name="Renault V."/>
            <person name="Bayer P.E."/>
            <person name="Golicz A.A."/>
            <person name="Manoli S."/>
            <person name="Lee T.H."/>
            <person name="Thi V.H."/>
            <person name="Chalabi S."/>
            <person name="Hu Q."/>
            <person name="Fan C."/>
            <person name="Tollenaere R."/>
            <person name="Lu Y."/>
            <person name="Battail C."/>
            <person name="Shen J."/>
            <person name="Sidebottom C.H."/>
            <person name="Wang X."/>
            <person name="Canaguier A."/>
            <person name="Chauveau A."/>
            <person name="Berard A."/>
            <person name="Deniot G."/>
            <person name="Guan M."/>
            <person name="Liu Z."/>
            <person name="Sun F."/>
            <person name="Lim Y.P."/>
            <person name="Lyons E."/>
            <person name="Town C.D."/>
            <person name="Bancroft I."/>
            <person name="Wang X."/>
            <person name="Meng J."/>
            <person name="Ma J."/>
            <person name="Pires J.C."/>
            <person name="King G.J."/>
            <person name="Brunel D."/>
            <person name="Delourme R."/>
            <person name="Renard M."/>
            <person name="Aury J.M."/>
            <person name="Adams K.L."/>
            <person name="Batley J."/>
            <person name="Snowdon R.J."/>
            <person name="Tost J."/>
            <person name="Edwards D."/>
            <person name="Zhou Y."/>
            <person name="Hua W."/>
            <person name="Sharpe A.G."/>
            <person name="Paterson A.H."/>
            <person name="Guan C."/>
            <person name="Wincker P."/>
        </authorList>
    </citation>
    <scope>NUCLEOTIDE SEQUENCE [LARGE SCALE GENOMIC DNA]</scope>
    <source>
        <strain evidence="5">cv. Darmor-bzh</strain>
    </source>
</reference>
<reference evidence="4" key="2">
    <citation type="submission" date="2014-06" db="EMBL/GenBank/DDBJ databases">
        <authorList>
            <person name="Genoscope - CEA"/>
        </authorList>
    </citation>
    <scope>NUCLEOTIDE SEQUENCE</scope>
</reference>
<dbReference type="PANTHER" id="PTHR43023">
    <property type="entry name" value="PROTEIN TRIGALACTOSYLDIACYLGLYCEROL 3, CHLOROPLASTIC"/>
    <property type="match status" value="1"/>
</dbReference>
<dbReference type="Gramene" id="CDY39288">
    <property type="protein sequence ID" value="CDY39288"/>
    <property type="gene ID" value="GSBRNA2T00067526001"/>
</dbReference>
<reference evidence="3" key="3">
    <citation type="submission" date="2021-01" db="EMBL/GenBank/DDBJ databases">
        <authorList>
            <consortium name="Genoscope - CEA"/>
            <person name="William W."/>
        </authorList>
    </citation>
    <scope>NUCLEOTIDE SEQUENCE</scope>
</reference>
<evidence type="ECO:0000256" key="1">
    <source>
        <dbReference type="ARBA" id="ARBA00022448"/>
    </source>
</evidence>
<evidence type="ECO:0000313" key="3">
    <source>
        <dbReference type="EMBL" id="CAF2062512.1"/>
    </source>
</evidence>
<dbReference type="InterPro" id="IPR003439">
    <property type="entry name" value="ABC_transporter-like_ATP-bd"/>
</dbReference>
<accession>A0A078HRA2</accession>
<dbReference type="GO" id="GO:0016887">
    <property type="term" value="F:ATP hydrolysis activity"/>
    <property type="evidence" value="ECO:0007669"/>
    <property type="project" value="InterPro"/>
</dbReference>
<evidence type="ECO:0000313" key="4">
    <source>
        <dbReference type="EMBL" id="CDY39288.1"/>
    </source>
</evidence>
<dbReference type="STRING" id="3708.A0A078HRA2"/>
<evidence type="ECO:0000313" key="5">
    <source>
        <dbReference type="Proteomes" id="UP000028999"/>
    </source>
</evidence>
<keyword evidence="5" id="KW-1185">Reference proteome</keyword>
<feature type="domain" description="ABC transporter" evidence="2">
    <location>
        <begin position="89"/>
        <end position="186"/>
    </location>
</feature>